<gene>
    <name evidence="1" type="ORF">ATEIFO6365_0013022000</name>
</gene>
<accession>A0A5M3ZGC8</accession>
<comment type="caution">
    <text evidence="1">The sequence shown here is derived from an EMBL/GenBank/DDBJ whole genome shotgun (WGS) entry which is preliminary data.</text>
</comment>
<proteinExistence type="predicted"/>
<evidence type="ECO:0000313" key="1">
    <source>
        <dbReference type="EMBL" id="GFF20886.1"/>
    </source>
</evidence>
<reference evidence="1 2" key="1">
    <citation type="submission" date="2020-01" db="EMBL/GenBank/DDBJ databases">
        <title>Aspergillus terreus IFO 6365 whole genome shotgun sequence.</title>
        <authorList>
            <person name="Kanamasa S."/>
            <person name="Takahashi H."/>
        </authorList>
    </citation>
    <scope>NUCLEOTIDE SEQUENCE [LARGE SCALE GENOMIC DNA]</scope>
    <source>
        <strain evidence="1 2">IFO 6365</strain>
    </source>
</reference>
<dbReference type="EMBL" id="BLJY01000013">
    <property type="protein sequence ID" value="GFF20886.1"/>
    <property type="molecule type" value="Genomic_DNA"/>
</dbReference>
<dbReference type="AlphaFoldDB" id="A0A5M3ZGC8"/>
<name>A0A5M3ZGC8_ASPTE</name>
<evidence type="ECO:0000313" key="2">
    <source>
        <dbReference type="Proteomes" id="UP000452235"/>
    </source>
</evidence>
<organism evidence="1 2">
    <name type="scientific">Aspergillus terreus</name>
    <dbReference type="NCBI Taxonomy" id="33178"/>
    <lineage>
        <taxon>Eukaryota</taxon>
        <taxon>Fungi</taxon>
        <taxon>Dikarya</taxon>
        <taxon>Ascomycota</taxon>
        <taxon>Pezizomycotina</taxon>
        <taxon>Eurotiomycetes</taxon>
        <taxon>Eurotiomycetidae</taxon>
        <taxon>Eurotiales</taxon>
        <taxon>Aspergillaceae</taxon>
        <taxon>Aspergillus</taxon>
        <taxon>Aspergillus subgen. Circumdati</taxon>
    </lineage>
</organism>
<dbReference type="Proteomes" id="UP000452235">
    <property type="component" value="Unassembled WGS sequence"/>
</dbReference>
<keyword evidence="2" id="KW-1185">Reference proteome</keyword>
<protein>
    <submittedName>
        <fullName evidence="1">Uncharacterized protein</fullName>
    </submittedName>
</protein>
<sequence length="118" mass="12530">MTVFILAREACEAQEGCGVFSTSPPPLMVDLPARSTPEGLPACGARESATLAARWRVSMPAWRRWQPSPGPTASRVPPAGLTSVAAAASLLPPAPATRRISDRGQKTTPRYNPRSHKA</sequence>